<keyword evidence="2" id="KW-1185">Reference proteome</keyword>
<gene>
    <name evidence="1" type="ORF">HGO97_022995</name>
</gene>
<name>A0ABS6DBU6_9FIRM</name>
<dbReference type="EMBL" id="JABACJ020000042">
    <property type="protein sequence ID" value="MBU3878667.1"/>
    <property type="molecule type" value="Genomic_DNA"/>
</dbReference>
<comment type="caution">
    <text evidence="1">The sequence shown here is derived from an EMBL/GenBank/DDBJ whole genome shotgun (WGS) entry which is preliminary data.</text>
</comment>
<organism evidence="1 2">
    <name type="scientific">Faecalicatena faecalis</name>
    <dbReference type="NCBI Taxonomy" id="2726362"/>
    <lineage>
        <taxon>Bacteria</taxon>
        <taxon>Bacillati</taxon>
        <taxon>Bacillota</taxon>
        <taxon>Clostridia</taxon>
        <taxon>Lachnospirales</taxon>
        <taxon>Lachnospiraceae</taxon>
        <taxon>Faecalicatena</taxon>
    </lineage>
</organism>
<proteinExistence type="predicted"/>
<protein>
    <submittedName>
        <fullName evidence="1">Uncharacterized protein</fullName>
    </submittedName>
</protein>
<evidence type="ECO:0000313" key="2">
    <source>
        <dbReference type="Proteomes" id="UP000723714"/>
    </source>
</evidence>
<accession>A0ABS6DBU6</accession>
<sequence length="238" mass="27601">MRKLVMIVFVFISLSFIGCQRLPNKNEKIIDIIEQFRKGNYEYTLKGYSYEPGQGEKCLYEMQGKLISDPYQQYEKGDMEEVYAYEKEGSTYRDIKLSTNDGKNKYITYKAEKGSELYIRDNLKFTYIRDEKVDDCKLSVFSSEYEKENVIADSNMRITLPCTIKLEYYVDLKTEVVQRIIVDLTESDKVDEIGGLILNGITEDDAKEIVDARSNMSSMKVVIDIKNFGGDIKIDHPH</sequence>
<dbReference type="RefSeq" id="WP_216245533.1">
    <property type="nucleotide sequence ID" value="NZ_JABACJ020000042.1"/>
</dbReference>
<dbReference type="Proteomes" id="UP000723714">
    <property type="component" value="Unassembled WGS sequence"/>
</dbReference>
<evidence type="ECO:0000313" key="1">
    <source>
        <dbReference type="EMBL" id="MBU3878667.1"/>
    </source>
</evidence>
<reference evidence="1 2" key="1">
    <citation type="submission" date="2021-06" db="EMBL/GenBank/DDBJ databases">
        <title>Faecalicatena sp. nov. isolated from porcine feces.</title>
        <authorList>
            <person name="Oh B.S."/>
            <person name="Lee J.H."/>
        </authorList>
    </citation>
    <scope>NUCLEOTIDE SEQUENCE [LARGE SCALE GENOMIC DNA]</scope>
    <source>
        <strain evidence="1 2">AGMB00832</strain>
    </source>
</reference>
<dbReference type="PROSITE" id="PS51257">
    <property type="entry name" value="PROKAR_LIPOPROTEIN"/>
    <property type="match status" value="1"/>
</dbReference>